<dbReference type="PANTHER" id="PTHR36490:SF1">
    <property type="entry name" value="STRESS ENHANCED PROTEIN 2, CHLOROPLASTIC"/>
    <property type="match status" value="1"/>
</dbReference>
<feature type="compositionally biased region" description="Basic and acidic residues" evidence="1">
    <location>
        <begin position="9"/>
        <end position="22"/>
    </location>
</feature>
<feature type="transmembrane region" description="Helical" evidence="2">
    <location>
        <begin position="129"/>
        <end position="149"/>
    </location>
</feature>
<sequence>MNHCIKQVYPDRELESPKERNLNNHRSPPFRLPPPDMAIAGAARAIVCQLGQQRKDSPPSPPVPRVRLAEPSAEGGKILLQPRLCTLRSYGAREGGVMRRTSVGDASSFFASLADYIESSRKSYHYEIVSGRLAMVAFAAAVSVEVVTGNSIFKKLDLQQIAEAAGVCVAVVACAATFAWFSSARTRIGQMISLGCNSFVDALIDNIVEALFYDSELSDWSDEI</sequence>
<dbReference type="GO" id="GO:0071486">
    <property type="term" value="P:cellular response to high light intensity"/>
    <property type="evidence" value="ECO:0007669"/>
    <property type="project" value="InterPro"/>
</dbReference>
<feature type="region of interest" description="Disordered" evidence="1">
    <location>
        <begin position="9"/>
        <end position="34"/>
    </location>
</feature>
<keyword evidence="2" id="KW-0812">Transmembrane</keyword>
<organism evidence="3 4">
    <name type="scientific">Ensete ventricosum</name>
    <name type="common">Abyssinian banana</name>
    <name type="synonym">Musa ensete</name>
    <dbReference type="NCBI Taxonomy" id="4639"/>
    <lineage>
        <taxon>Eukaryota</taxon>
        <taxon>Viridiplantae</taxon>
        <taxon>Streptophyta</taxon>
        <taxon>Embryophyta</taxon>
        <taxon>Tracheophyta</taxon>
        <taxon>Spermatophyta</taxon>
        <taxon>Magnoliopsida</taxon>
        <taxon>Liliopsida</taxon>
        <taxon>Zingiberales</taxon>
        <taxon>Musaceae</taxon>
        <taxon>Ensete</taxon>
    </lineage>
</organism>
<accession>A0A427A620</accession>
<name>A0A427A620_ENSVE</name>
<dbReference type="InterPro" id="IPR044971">
    <property type="entry name" value="SEP2"/>
</dbReference>
<gene>
    <name evidence="3" type="ORF">B296_00004807</name>
</gene>
<reference evidence="3 4" key="1">
    <citation type="journal article" date="2014" name="Agronomy (Basel)">
        <title>A Draft Genome Sequence for Ensete ventricosum, the Drought-Tolerant Tree Against Hunger.</title>
        <authorList>
            <person name="Harrison J."/>
            <person name="Moore K.A."/>
            <person name="Paszkiewicz K."/>
            <person name="Jones T."/>
            <person name="Grant M."/>
            <person name="Ambacheew D."/>
            <person name="Muzemil S."/>
            <person name="Studholme D.J."/>
        </authorList>
    </citation>
    <scope>NUCLEOTIDE SEQUENCE [LARGE SCALE GENOMIC DNA]</scope>
</reference>
<evidence type="ECO:0000256" key="2">
    <source>
        <dbReference type="SAM" id="Phobius"/>
    </source>
</evidence>
<comment type="caution">
    <text evidence="3">The sequence shown here is derived from an EMBL/GenBank/DDBJ whole genome shotgun (WGS) entry which is preliminary data.</text>
</comment>
<dbReference type="GO" id="GO:0009507">
    <property type="term" value="C:chloroplast"/>
    <property type="evidence" value="ECO:0007669"/>
    <property type="project" value="UniProtKB-SubCell"/>
</dbReference>
<keyword evidence="2" id="KW-0472">Membrane</keyword>
<proteinExistence type="predicted"/>
<dbReference type="PANTHER" id="PTHR36490">
    <property type="entry name" value="STRESS ENHANCED PROTEIN 2, CHLOROPLASTIC"/>
    <property type="match status" value="1"/>
</dbReference>
<dbReference type="Gene3D" id="1.10.3460.10">
    <property type="entry name" value="Chlorophyll a/b binding protein domain"/>
    <property type="match status" value="1"/>
</dbReference>
<dbReference type="EMBL" id="AMZH03003632">
    <property type="protein sequence ID" value="RRT71697.1"/>
    <property type="molecule type" value="Genomic_DNA"/>
</dbReference>
<feature type="transmembrane region" description="Helical" evidence="2">
    <location>
        <begin position="161"/>
        <end position="181"/>
    </location>
</feature>
<protein>
    <submittedName>
        <fullName evidence="3">Uncharacterized protein</fullName>
    </submittedName>
</protein>
<dbReference type="GO" id="GO:0016020">
    <property type="term" value="C:membrane"/>
    <property type="evidence" value="ECO:0007669"/>
    <property type="project" value="UniProtKB-SubCell"/>
</dbReference>
<evidence type="ECO:0000313" key="3">
    <source>
        <dbReference type="EMBL" id="RRT71697.1"/>
    </source>
</evidence>
<dbReference type="Proteomes" id="UP000287651">
    <property type="component" value="Unassembled WGS sequence"/>
</dbReference>
<keyword evidence="2" id="KW-1133">Transmembrane helix</keyword>
<dbReference type="SUPFAM" id="SSF103511">
    <property type="entry name" value="Chlorophyll a-b binding protein"/>
    <property type="match status" value="1"/>
</dbReference>
<evidence type="ECO:0000313" key="4">
    <source>
        <dbReference type="Proteomes" id="UP000287651"/>
    </source>
</evidence>
<dbReference type="AlphaFoldDB" id="A0A427A620"/>
<evidence type="ECO:0000256" key="1">
    <source>
        <dbReference type="SAM" id="MobiDB-lite"/>
    </source>
</evidence>